<dbReference type="Proteomes" id="UP001281761">
    <property type="component" value="Unassembled WGS sequence"/>
</dbReference>
<dbReference type="PANTHER" id="PTHR45913:SF5">
    <property type="entry name" value="GENERAL TRANSCRIPTION FACTOR II-I REPEAT DOMAIN-CONTAINING PROTEIN 2A-LIKE PROTEIN"/>
    <property type="match status" value="1"/>
</dbReference>
<accession>A0ABQ9WP31</accession>
<dbReference type="InterPro" id="IPR012337">
    <property type="entry name" value="RNaseH-like_sf"/>
</dbReference>
<evidence type="ECO:0000313" key="1">
    <source>
        <dbReference type="EMBL" id="KAK2940211.1"/>
    </source>
</evidence>
<name>A0ABQ9WP31_9EUKA</name>
<organism evidence="1 2">
    <name type="scientific">Blattamonas nauphoetae</name>
    <dbReference type="NCBI Taxonomy" id="2049346"/>
    <lineage>
        <taxon>Eukaryota</taxon>
        <taxon>Metamonada</taxon>
        <taxon>Preaxostyla</taxon>
        <taxon>Oxymonadida</taxon>
        <taxon>Blattamonas</taxon>
    </lineage>
</organism>
<dbReference type="PANTHER" id="PTHR45913">
    <property type="entry name" value="EPM2A-INTERACTING PROTEIN 1"/>
    <property type="match status" value="1"/>
</dbReference>
<protein>
    <recommendedName>
        <fullName evidence="3">DUF4371 domain-containing protein</fullName>
    </recommendedName>
</protein>
<dbReference type="EMBL" id="JARBJD010000716">
    <property type="protein sequence ID" value="KAK2940211.1"/>
    <property type="molecule type" value="Genomic_DNA"/>
</dbReference>
<dbReference type="SUPFAM" id="SSF53098">
    <property type="entry name" value="Ribonuclease H-like"/>
    <property type="match status" value="1"/>
</dbReference>
<comment type="caution">
    <text evidence="1">The sequence shown here is derived from an EMBL/GenBank/DDBJ whole genome shotgun (WGS) entry which is preliminary data.</text>
</comment>
<keyword evidence="2" id="KW-1185">Reference proteome</keyword>
<evidence type="ECO:0000313" key="2">
    <source>
        <dbReference type="Proteomes" id="UP001281761"/>
    </source>
</evidence>
<reference evidence="1 2" key="1">
    <citation type="journal article" date="2022" name="bioRxiv">
        <title>Genomics of Preaxostyla Flagellates Illuminates Evolutionary Transitions and the Path Towards Mitochondrial Loss.</title>
        <authorList>
            <person name="Novak L.V.F."/>
            <person name="Treitli S.C."/>
            <person name="Pyrih J."/>
            <person name="Halakuc P."/>
            <person name="Pipaliya S.V."/>
            <person name="Vacek V."/>
            <person name="Brzon O."/>
            <person name="Soukal P."/>
            <person name="Eme L."/>
            <person name="Dacks J.B."/>
            <person name="Karnkowska A."/>
            <person name="Elias M."/>
            <person name="Hampl V."/>
        </authorList>
    </citation>
    <scope>NUCLEOTIDE SEQUENCE [LARGE SCALE GENOMIC DNA]</scope>
    <source>
        <strain evidence="1">NAU3</strain>
        <tissue evidence="1">Gut</tissue>
    </source>
</reference>
<evidence type="ECO:0008006" key="3">
    <source>
        <dbReference type="Google" id="ProtNLM"/>
    </source>
</evidence>
<sequence length="426" mass="48087">MSMSHVSSQNRELSELASSQNRELSELGAVVTNAIEDLTPISLSLDTSTDHTFTSMICVNVRFLLKSGEMKNLFLGLDELHDGASGNQLFQAFENILEKAGIDPLQIASISTDGDPAMVGQQKGFSAHIRRRNKNIYHQHCGAHRFNLSLKDGFESDTHPTFKTLVHNCILFIHAITSSISRTRKFNSKLQENGLPHKTLTKPIKVRWITCMATIAETMEYGSIIASILKTESDQHCRDLAEYFSDFQVQCRVRLTNHLLTQLHRTHSILQGSTLSFFLCKQTVESLRSELNMINASDLSQLILPHISEEITNEKQEQVGSTVRECLDLIKTITRSLQTRFLQPDETTDFDFLNHQSLLAPDTETSDLIVNTVASKLAYFIKPQIRRYTITHWRHLKTTFAAHYSDVVRSSAQIGDQDNIVHLCGN</sequence>
<proteinExistence type="predicted"/>
<gene>
    <name evidence="1" type="ORF">BLNAU_24882</name>
</gene>